<evidence type="ECO:0000256" key="9">
    <source>
        <dbReference type="ARBA" id="ARBA00023224"/>
    </source>
</evidence>
<protein>
    <recommendedName>
        <fullName evidence="10">Odorant receptor</fullName>
    </recommendedName>
</protein>
<comment type="subcellular location">
    <subcellularLocation>
        <location evidence="1 10">Cell membrane</location>
        <topology evidence="1 10">Multi-pass membrane protein</topology>
    </subcellularLocation>
</comment>
<evidence type="ECO:0000256" key="10">
    <source>
        <dbReference type="RuleBase" id="RU351113"/>
    </source>
</evidence>
<keyword evidence="4 10" id="KW-0812">Transmembrane</keyword>
<keyword evidence="7 10" id="KW-0472">Membrane</keyword>
<evidence type="ECO:0000256" key="5">
    <source>
        <dbReference type="ARBA" id="ARBA00022725"/>
    </source>
</evidence>
<dbReference type="GO" id="GO:0007165">
    <property type="term" value="P:signal transduction"/>
    <property type="evidence" value="ECO:0007669"/>
    <property type="project" value="UniProtKB-KW"/>
</dbReference>
<proteinExistence type="inferred from homology"/>
<dbReference type="GO" id="GO:0004984">
    <property type="term" value="F:olfactory receptor activity"/>
    <property type="evidence" value="ECO:0007669"/>
    <property type="project" value="InterPro"/>
</dbReference>
<dbReference type="OrthoDB" id="6712406at2759"/>
<dbReference type="Pfam" id="PF02949">
    <property type="entry name" value="7tm_6"/>
    <property type="match status" value="1"/>
</dbReference>
<evidence type="ECO:0000313" key="11">
    <source>
        <dbReference type="EMBL" id="VEN47683.1"/>
    </source>
</evidence>
<dbReference type="EMBL" id="CAACVG010007933">
    <property type="protein sequence ID" value="VEN47683.1"/>
    <property type="molecule type" value="Genomic_DNA"/>
</dbReference>
<organism evidence="11 12">
    <name type="scientific">Callosobruchus maculatus</name>
    <name type="common">Southern cowpea weevil</name>
    <name type="synonym">Pulse bruchid</name>
    <dbReference type="NCBI Taxonomy" id="64391"/>
    <lineage>
        <taxon>Eukaryota</taxon>
        <taxon>Metazoa</taxon>
        <taxon>Ecdysozoa</taxon>
        <taxon>Arthropoda</taxon>
        <taxon>Hexapoda</taxon>
        <taxon>Insecta</taxon>
        <taxon>Pterygota</taxon>
        <taxon>Neoptera</taxon>
        <taxon>Endopterygota</taxon>
        <taxon>Coleoptera</taxon>
        <taxon>Polyphaga</taxon>
        <taxon>Cucujiformia</taxon>
        <taxon>Chrysomeloidea</taxon>
        <taxon>Chrysomelidae</taxon>
        <taxon>Bruchinae</taxon>
        <taxon>Bruchini</taxon>
        <taxon>Callosobruchus</taxon>
    </lineage>
</organism>
<evidence type="ECO:0000313" key="12">
    <source>
        <dbReference type="Proteomes" id="UP000410492"/>
    </source>
</evidence>
<dbReference type="GO" id="GO:0005549">
    <property type="term" value="F:odorant binding"/>
    <property type="evidence" value="ECO:0007669"/>
    <property type="project" value="InterPro"/>
</dbReference>
<keyword evidence="8 10" id="KW-0675">Receptor</keyword>
<keyword evidence="9 10" id="KW-0807">Transducer</keyword>
<comment type="caution">
    <text evidence="10">Lacks conserved residue(s) required for the propagation of feature annotation.</text>
</comment>
<sequence>MPYYPDLEFCIKLGNVIGYHPFKGFTKMQVLRYAISWLLLPFPPFLTIMKLCTESEITVPRFIGVSLNITVYFHGLFRNSVLFFARRQMKSLIETTKHFWALEDYDIVVRRTRRGRILHTFFMCSFIMSGSVKRHLNPQATGLYFPQWAPKHLLMLVQDIATQWEILGFISSDILFRTLIIQLTLQLKMISQRLLKLYSDEHDEKMIQNKLRECIEHYVVLIRYAEDINKLYSKIFVVSFSCLTFSCTVSLYMIMRNHDPKIIVEGMLHIILSLYMISFCYCVPAQAMTNEIANVSTSAYFSNWQNYSKNTKDIILVILAAQTRFEISAGGIVPVNVETLLSACQSMISYCMFLRTVDSED</sequence>
<reference evidence="11 12" key="1">
    <citation type="submission" date="2019-01" db="EMBL/GenBank/DDBJ databases">
        <authorList>
            <person name="Sayadi A."/>
        </authorList>
    </citation>
    <scope>NUCLEOTIDE SEQUENCE [LARGE SCALE GENOMIC DNA]</scope>
</reference>
<dbReference type="InterPro" id="IPR004117">
    <property type="entry name" value="7tm6_olfct_rcpt"/>
</dbReference>
<comment type="similarity">
    <text evidence="10">Belongs to the insect chemoreceptor superfamily. Heteromeric odorant receptor channel (TC 1.A.69) family.</text>
</comment>
<evidence type="ECO:0000256" key="8">
    <source>
        <dbReference type="ARBA" id="ARBA00023170"/>
    </source>
</evidence>
<evidence type="ECO:0000256" key="3">
    <source>
        <dbReference type="ARBA" id="ARBA00022606"/>
    </source>
</evidence>
<feature type="transmembrane region" description="Helical" evidence="10">
    <location>
        <begin position="30"/>
        <end position="49"/>
    </location>
</feature>
<dbReference type="PANTHER" id="PTHR21137:SF35">
    <property type="entry name" value="ODORANT RECEPTOR 19A-RELATED"/>
    <property type="match status" value="1"/>
</dbReference>
<dbReference type="GO" id="GO:0005886">
    <property type="term" value="C:plasma membrane"/>
    <property type="evidence" value="ECO:0007669"/>
    <property type="project" value="UniProtKB-SubCell"/>
</dbReference>
<dbReference type="AlphaFoldDB" id="A0A653CIU3"/>
<keyword evidence="5 10" id="KW-0552">Olfaction</keyword>
<keyword evidence="2" id="KW-1003">Cell membrane</keyword>
<dbReference type="Proteomes" id="UP000410492">
    <property type="component" value="Unassembled WGS sequence"/>
</dbReference>
<keyword evidence="12" id="KW-1185">Reference proteome</keyword>
<dbReference type="PANTHER" id="PTHR21137">
    <property type="entry name" value="ODORANT RECEPTOR"/>
    <property type="match status" value="1"/>
</dbReference>
<accession>A0A653CIU3</accession>
<feature type="transmembrane region" description="Helical" evidence="10">
    <location>
        <begin position="266"/>
        <end position="283"/>
    </location>
</feature>
<evidence type="ECO:0000256" key="4">
    <source>
        <dbReference type="ARBA" id="ARBA00022692"/>
    </source>
</evidence>
<name>A0A653CIU3_CALMS</name>
<evidence type="ECO:0000256" key="7">
    <source>
        <dbReference type="ARBA" id="ARBA00023136"/>
    </source>
</evidence>
<evidence type="ECO:0000256" key="2">
    <source>
        <dbReference type="ARBA" id="ARBA00022475"/>
    </source>
</evidence>
<evidence type="ECO:0000256" key="1">
    <source>
        <dbReference type="ARBA" id="ARBA00004651"/>
    </source>
</evidence>
<evidence type="ECO:0000256" key="6">
    <source>
        <dbReference type="ARBA" id="ARBA00022989"/>
    </source>
</evidence>
<keyword evidence="3 10" id="KW-0716">Sensory transduction</keyword>
<keyword evidence="6 10" id="KW-1133">Transmembrane helix</keyword>
<gene>
    <name evidence="11" type="ORF">CALMAC_LOCUS9369</name>
</gene>
<feature type="transmembrane region" description="Helical" evidence="10">
    <location>
        <begin position="231"/>
        <end position="254"/>
    </location>
</feature>
<feature type="transmembrane region" description="Helical" evidence="10">
    <location>
        <begin position="61"/>
        <end position="85"/>
    </location>
</feature>